<dbReference type="Pfam" id="PF18998">
    <property type="entry name" value="Flg_new_2"/>
    <property type="match status" value="4"/>
</dbReference>
<proteinExistence type="predicted"/>
<dbReference type="RefSeq" id="WP_020449446.1">
    <property type="nucleotide sequence ID" value="NC_021353.1"/>
</dbReference>
<dbReference type="AlphaFoldDB" id="R9TB42"/>
<evidence type="ECO:0000313" key="4">
    <source>
        <dbReference type="Proteomes" id="UP000014070"/>
    </source>
</evidence>
<keyword evidence="4" id="KW-1185">Reference proteome</keyword>
<dbReference type="STRING" id="1295009.MMINT_16210"/>
<keyword evidence="1" id="KW-1133">Transmembrane helix</keyword>
<dbReference type="InterPro" id="IPR044060">
    <property type="entry name" value="Bacterial_rp_domain"/>
</dbReference>
<reference evidence="3 4" key="1">
    <citation type="journal article" date="2013" name="Genome Announc.">
        <title>Genome sequence of 'Candidatus Methanomassiliicoccus intestinalis' Issoire-Mx1, a third thermoplasmatales-related methanogenic archaeon from human feces.</title>
        <authorList>
            <person name="Borrel G."/>
            <person name="Harris H.M."/>
            <person name="Parisot N."/>
            <person name="Gaci N."/>
            <person name="Tottey W."/>
            <person name="Mihajlovski A."/>
            <person name="Deane J."/>
            <person name="Gribaldo S."/>
            <person name="Bardot O."/>
            <person name="Peyretaillade E."/>
            <person name="Peyret P."/>
            <person name="O'Toole P.W."/>
            <person name="Brugere J.F."/>
        </authorList>
    </citation>
    <scope>NUCLEOTIDE SEQUENCE [LARGE SCALE GENOMIC DNA]</scope>
    <source>
        <strain evidence="3 4">Issoire-Mx1</strain>
    </source>
</reference>
<evidence type="ECO:0000313" key="3">
    <source>
        <dbReference type="EMBL" id="AGN26921.1"/>
    </source>
</evidence>
<feature type="domain" description="Bacterial repeat" evidence="2">
    <location>
        <begin position="447"/>
        <end position="519"/>
    </location>
</feature>
<evidence type="ECO:0000256" key="1">
    <source>
        <dbReference type="SAM" id="Phobius"/>
    </source>
</evidence>
<feature type="domain" description="Bacterial repeat" evidence="2">
    <location>
        <begin position="279"/>
        <end position="350"/>
    </location>
</feature>
<name>R9TB42_METII</name>
<feature type="domain" description="Bacterial repeat" evidence="2">
    <location>
        <begin position="361"/>
        <end position="431"/>
    </location>
</feature>
<feature type="transmembrane region" description="Helical" evidence="1">
    <location>
        <begin position="616"/>
        <end position="637"/>
    </location>
</feature>
<dbReference type="OrthoDB" id="131732at2157"/>
<protein>
    <recommendedName>
        <fullName evidence="2">Bacterial repeat domain-containing protein</fullName>
    </recommendedName>
</protein>
<feature type="domain" description="Bacterial repeat" evidence="2">
    <location>
        <begin position="529"/>
        <end position="599"/>
    </location>
</feature>
<accession>R9TB42</accession>
<organism evidence="3 4">
    <name type="scientific">Methanomassiliicoccus intestinalis (strain Issoire-Mx1)</name>
    <dbReference type="NCBI Taxonomy" id="1295009"/>
    <lineage>
        <taxon>Archaea</taxon>
        <taxon>Methanobacteriati</taxon>
        <taxon>Thermoplasmatota</taxon>
        <taxon>Thermoplasmata</taxon>
        <taxon>Methanomassiliicoccales</taxon>
        <taxon>Methanomassiliicoccaceae</taxon>
        <taxon>Methanomassiliicoccus</taxon>
    </lineage>
</organism>
<dbReference type="GeneID" id="41323989"/>
<dbReference type="KEGG" id="mer:MMINT_16210"/>
<keyword evidence="1" id="KW-0812">Transmembrane</keyword>
<dbReference type="InParanoid" id="R9TB42"/>
<sequence length="639" mass="68379">MKITKRTIGAFTFLAAFVMMMSVMTPLTDAGADNSAPVLFSNESEDGSFSDIDILGTWTNEDGLTLKYAQAYYHGETKYGLIAQFDDEFPLTTYNTIMPKLDTSELLKVAANAVSIVKADKTLNITLNGPLTPGEHIYCVYDPDHKDKTLSSVNFTIGSSYIGVITSNYFASAENAKAAINAVLEESRTDVADKTMFIIYNQIGTFTNDVIGELYFNDTLIYSETLKNENGQRIWYFTFNQPNANGDSISCIAGEYVMKLVSNGEVVADGKATISAVMYTISATAGENGSITPSGTVTLAEGSSQTFTFTPNAGFEIDQVLVDGSPVEVTENTYSIENVTENHSIKVTFVETGDIPQKLIIEVEAGKGGSISPSENVEVITGGNQTFTITSDSGYKVDKVLVDNNEVSLTDGKYTFSNVTENHSIKVTFKKSDTGGGSGGGGVTTNYTITATAGSGGSINPSGSESVKSGGSKTFTITSDSGYKVDKVLVDNNEVSLTDGKYTFSNVTENHSIKVTFVETGDIPQKLIIEVEAGKGGSISPSENVEVITGGNQTFTITSDSGYKVDKVLVDNNEVSLTDGKYTFSNVTENHSIKVTFVETGETPTPSGDSGKDSTMYYIIAAIVIILIIVAIVYFVMKK</sequence>
<keyword evidence="1" id="KW-0472">Membrane</keyword>
<dbReference type="Proteomes" id="UP000014070">
    <property type="component" value="Chromosome"/>
</dbReference>
<gene>
    <name evidence="3" type="ORF">MMINT_16210</name>
</gene>
<evidence type="ECO:0000259" key="2">
    <source>
        <dbReference type="Pfam" id="PF18998"/>
    </source>
</evidence>
<dbReference type="EMBL" id="CP005934">
    <property type="protein sequence ID" value="AGN26921.1"/>
    <property type="molecule type" value="Genomic_DNA"/>
</dbReference>
<dbReference type="HOGENOM" id="CLU_428033_0_0_2"/>